<accession>A0A6B1DQK5</accession>
<dbReference type="EMBL" id="VXPY01000013">
    <property type="protein sequence ID" value="MYD89075.1"/>
    <property type="molecule type" value="Genomic_DNA"/>
</dbReference>
<sequence>MLIRHYRYCPQCSRELAPGIDGGTPYKVCRPCDVRFYDEPKVAVVAMILDADSVLLVKRLNDPEAGSWCLPGGFMNVAETPQAAVTREVGEECGLTVADLKLLGVFPMFGDGRITGVVIAYAAVPDDTTQPPRAGDDADEVRWFKRGQLPSPIAFETNRHLLRDWSGTV</sequence>
<dbReference type="InterPro" id="IPR015797">
    <property type="entry name" value="NUDIX_hydrolase-like_dom_sf"/>
</dbReference>
<dbReference type="PANTHER" id="PTHR43736">
    <property type="entry name" value="ADP-RIBOSE PYROPHOSPHATASE"/>
    <property type="match status" value="1"/>
</dbReference>
<dbReference type="SUPFAM" id="SSF55811">
    <property type="entry name" value="Nudix"/>
    <property type="match status" value="1"/>
</dbReference>
<evidence type="ECO:0000313" key="4">
    <source>
        <dbReference type="EMBL" id="MYD89075.1"/>
    </source>
</evidence>
<name>A0A6B1DQK5_9CHLR</name>
<protein>
    <submittedName>
        <fullName evidence="4">NUDIX hydrolase</fullName>
    </submittedName>
</protein>
<evidence type="ECO:0000256" key="1">
    <source>
        <dbReference type="ARBA" id="ARBA00005582"/>
    </source>
</evidence>
<organism evidence="4">
    <name type="scientific">Caldilineaceae bacterium SB0662_bin_9</name>
    <dbReference type="NCBI Taxonomy" id="2605258"/>
    <lineage>
        <taxon>Bacteria</taxon>
        <taxon>Bacillati</taxon>
        <taxon>Chloroflexota</taxon>
        <taxon>Caldilineae</taxon>
        <taxon>Caldilineales</taxon>
        <taxon>Caldilineaceae</taxon>
    </lineage>
</organism>
<evidence type="ECO:0000259" key="3">
    <source>
        <dbReference type="PROSITE" id="PS51462"/>
    </source>
</evidence>
<dbReference type="InterPro" id="IPR020084">
    <property type="entry name" value="NUDIX_hydrolase_CS"/>
</dbReference>
<dbReference type="PANTHER" id="PTHR43736:SF1">
    <property type="entry name" value="DIHYDRONEOPTERIN TRIPHOSPHATE DIPHOSPHATASE"/>
    <property type="match status" value="1"/>
</dbReference>
<feature type="domain" description="Nudix hydrolase" evidence="3">
    <location>
        <begin position="39"/>
        <end position="168"/>
    </location>
</feature>
<keyword evidence="2 4" id="KW-0378">Hydrolase</keyword>
<dbReference type="GO" id="GO:0016787">
    <property type="term" value="F:hydrolase activity"/>
    <property type="evidence" value="ECO:0007669"/>
    <property type="project" value="UniProtKB-KW"/>
</dbReference>
<gene>
    <name evidence="4" type="ORF">F4Y08_01880</name>
</gene>
<dbReference type="InterPro" id="IPR000086">
    <property type="entry name" value="NUDIX_hydrolase_dom"/>
</dbReference>
<comment type="caution">
    <text evidence="4">The sequence shown here is derived from an EMBL/GenBank/DDBJ whole genome shotgun (WGS) entry which is preliminary data.</text>
</comment>
<dbReference type="CDD" id="cd18873">
    <property type="entry name" value="NUDIX_NadM_like"/>
    <property type="match status" value="1"/>
</dbReference>
<proteinExistence type="inferred from homology"/>
<comment type="similarity">
    <text evidence="1">Belongs to the Nudix hydrolase family.</text>
</comment>
<evidence type="ECO:0000256" key="2">
    <source>
        <dbReference type="ARBA" id="ARBA00022801"/>
    </source>
</evidence>
<dbReference type="Gene3D" id="3.90.79.10">
    <property type="entry name" value="Nucleoside Triphosphate Pyrophosphohydrolase"/>
    <property type="match status" value="1"/>
</dbReference>
<reference evidence="4" key="1">
    <citation type="submission" date="2019-09" db="EMBL/GenBank/DDBJ databases">
        <title>Characterisation of the sponge microbiome using genome-centric metagenomics.</title>
        <authorList>
            <person name="Engelberts J.P."/>
            <person name="Robbins S.J."/>
            <person name="De Goeij J.M."/>
            <person name="Aranda M."/>
            <person name="Bell S.C."/>
            <person name="Webster N.S."/>
        </authorList>
    </citation>
    <scope>NUCLEOTIDE SEQUENCE</scope>
    <source>
        <strain evidence="4">SB0662_bin_9</strain>
    </source>
</reference>
<dbReference type="PROSITE" id="PS00893">
    <property type="entry name" value="NUDIX_BOX"/>
    <property type="match status" value="1"/>
</dbReference>
<dbReference type="PROSITE" id="PS51462">
    <property type="entry name" value="NUDIX"/>
    <property type="match status" value="1"/>
</dbReference>
<dbReference type="AlphaFoldDB" id="A0A6B1DQK5"/>
<dbReference type="Pfam" id="PF00293">
    <property type="entry name" value="NUDIX"/>
    <property type="match status" value="1"/>
</dbReference>